<dbReference type="HOGENOM" id="CLU_071269_4_0_12"/>
<keyword evidence="2" id="KW-0808">Transferase</keyword>
<evidence type="ECO:0000313" key="2">
    <source>
        <dbReference type="EMBL" id="AEE17296.1"/>
    </source>
</evidence>
<organism evidence="2 3">
    <name type="scientific">Treponema brennaborense (strain DSM 12168 / CIP 105900 / DD5/3)</name>
    <dbReference type="NCBI Taxonomy" id="906968"/>
    <lineage>
        <taxon>Bacteria</taxon>
        <taxon>Pseudomonadati</taxon>
        <taxon>Spirochaetota</taxon>
        <taxon>Spirochaetia</taxon>
        <taxon>Spirochaetales</taxon>
        <taxon>Treponemataceae</taxon>
        <taxon>Treponema</taxon>
    </lineage>
</organism>
<protein>
    <submittedName>
        <fullName evidence="2">Glycosyl transferase family 25</fullName>
    </submittedName>
</protein>
<reference evidence="3" key="1">
    <citation type="submission" date="2011-04" db="EMBL/GenBank/DDBJ databases">
        <title>The complete genome of Treponema brennaborense DSM 12168.</title>
        <authorList>
            <person name="Lucas S."/>
            <person name="Han J."/>
            <person name="Lapidus A."/>
            <person name="Bruce D."/>
            <person name="Goodwin L."/>
            <person name="Pitluck S."/>
            <person name="Peters L."/>
            <person name="Kyrpides N."/>
            <person name="Mavromatis K."/>
            <person name="Ivanova N."/>
            <person name="Mikhailova N."/>
            <person name="Pagani I."/>
            <person name="Teshima H."/>
            <person name="Detter J.C."/>
            <person name="Tapia R."/>
            <person name="Han C."/>
            <person name="Land M."/>
            <person name="Hauser L."/>
            <person name="Markowitz V."/>
            <person name="Cheng J.-F."/>
            <person name="Hugenholtz P."/>
            <person name="Woyke T."/>
            <person name="Wu D."/>
            <person name="Gronow S."/>
            <person name="Wellnitz S."/>
            <person name="Brambilla E."/>
            <person name="Klenk H.-P."/>
            <person name="Eisen J.A."/>
        </authorList>
    </citation>
    <scope>NUCLEOTIDE SEQUENCE [LARGE SCALE GENOMIC DNA]</scope>
    <source>
        <strain evidence="3">DSM 12168 / CIP 105900 / DD5/3</strain>
    </source>
</reference>
<gene>
    <name evidence="2" type="ordered locus">Trebr_1877</name>
</gene>
<dbReference type="OrthoDB" id="1100240at2"/>
<proteinExistence type="predicted"/>
<dbReference type="KEGG" id="tbe:Trebr_1877"/>
<dbReference type="Proteomes" id="UP000006546">
    <property type="component" value="Chromosome"/>
</dbReference>
<name>F4LIY7_TREBD</name>
<dbReference type="GO" id="GO:0016740">
    <property type="term" value="F:transferase activity"/>
    <property type="evidence" value="ECO:0007669"/>
    <property type="project" value="UniProtKB-KW"/>
</dbReference>
<dbReference type="STRING" id="906968.Trebr_1877"/>
<evidence type="ECO:0000259" key="1">
    <source>
        <dbReference type="Pfam" id="PF01755"/>
    </source>
</evidence>
<dbReference type="InterPro" id="IPR002654">
    <property type="entry name" value="Glyco_trans_25"/>
</dbReference>
<dbReference type="EMBL" id="CP002696">
    <property type="protein sequence ID" value="AEE17296.1"/>
    <property type="molecule type" value="Genomic_DNA"/>
</dbReference>
<feature type="domain" description="Glycosyl transferase family 25" evidence="1">
    <location>
        <begin position="2"/>
        <end position="129"/>
    </location>
</feature>
<dbReference type="eggNOG" id="COG3306">
    <property type="taxonomic scope" value="Bacteria"/>
</dbReference>
<evidence type="ECO:0000313" key="3">
    <source>
        <dbReference type="Proteomes" id="UP000006546"/>
    </source>
</evidence>
<keyword evidence="3" id="KW-1185">Reference proteome</keyword>
<dbReference type="CDD" id="cd06532">
    <property type="entry name" value="Glyco_transf_25"/>
    <property type="match status" value="1"/>
</dbReference>
<sequence length="244" mass="28146">MNTYVINLPRDAERKRYMQKILQEQNFKNVVFVEAVYGKSLSAQEKERLFDSAAFTKKYAKLPNDAQIGCTLSHRKCYEEFLQSGEKSCLILEDDIAPKSEMMPVVKKIQQFLESKEEPAIVLLSGWFWYTKKEFFAGNALGSLYSGFLAHSYMLNARGAELLLAQKPYYVADDWYEFRKNFGIKMYGLLSHIINQQWNGNFKSNTDSLSIKYEKGFICAKLALRFKGLAQKMLALIGHYEGVE</sequence>
<accession>F4LIY7</accession>
<dbReference type="AlphaFoldDB" id="F4LIY7"/>
<dbReference type="RefSeq" id="WP_013759000.1">
    <property type="nucleotide sequence ID" value="NC_015500.1"/>
</dbReference>
<dbReference type="Pfam" id="PF01755">
    <property type="entry name" value="Glyco_transf_25"/>
    <property type="match status" value="1"/>
</dbReference>